<accession>A0A5D3F2W4</accession>
<proteinExistence type="predicted"/>
<dbReference type="InterPro" id="IPR032185">
    <property type="entry name" value="DUF5017"/>
</dbReference>
<dbReference type="PROSITE" id="PS51257">
    <property type="entry name" value="PROKAR_LIPOPROTEIN"/>
    <property type="match status" value="1"/>
</dbReference>
<reference evidence="2 3" key="1">
    <citation type="submission" date="2019-07" db="EMBL/GenBank/DDBJ databases">
        <title>Draft Genome Sequences of Bacteroides pyogenes Strains Isolated from the Uterus Holstein Dairy Cows with Metritis.</title>
        <authorList>
            <person name="Cunha F."/>
            <person name="Galvao K.N."/>
            <person name="Jeon S.J."/>
            <person name="Jeong K.C."/>
        </authorList>
    </citation>
    <scope>NUCLEOTIDE SEQUENCE [LARGE SCALE GENOMIC DNA]</scope>
    <source>
        <strain evidence="2 3">KG-31</strain>
    </source>
</reference>
<comment type="caution">
    <text evidence="2">The sequence shown here is derived from an EMBL/GenBank/DDBJ whole genome shotgun (WGS) entry which is preliminary data.</text>
</comment>
<dbReference type="Pfam" id="PF16409">
    <property type="entry name" value="DUF5017"/>
    <property type="match status" value="1"/>
</dbReference>
<sequence length="347" mass="38720">MKRYKLAILAGVMGAFVASCDKELKQDTELRVSVAAEENVGFDGKTVTVKKGTPVTFNFSGDPDFITFFSGETGYEYAHKDRTEMTEADVLRCNLTFSVWAQYGEAKDILSMYISDSFPGIAKNNFEADSVLVESFAWSELVPKAELPQQAVGSEKDATEYDIDLKPYLGKNITLAICYKGVSNAKPQSKFYFLKMQIDKAFNNGQAETKPANSFGFTPINMDNKKNFKDQQKAVYKPQPDNKEYGYVTNNISGIWNLATLNNFYIHSSAKDADLKYSWLVSDPISIDNLCNPDMGVGIKNITQSVPSYTYTYKEAGTYTATFVANNANYLHHGGEVIRELTIHVTE</sequence>
<evidence type="ECO:0000259" key="1">
    <source>
        <dbReference type="Pfam" id="PF16409"/>
    </source>
</evidence>
<dbReference type="Proteomes" id="UP000324383">
    <property type="component" value="Unassembled WGS sequence"/>
</dbReference>
<evidence type="ECO:0000313" key="3">
    <source>
        <dbReference type="Proteomes" id="UP000324383"/>
    </source>
</evidence>
<name>A0A5D3F2W4_9BACE</name>
<dbReference type="EMBL" id="VKLW01000002">
    <property type="protein sequence ID" value="TYK35369.1"/>
    <property type="molecule type" value="Genomic_DNA"/>
</dbReference>
<evidence type="ECO:0000313" key="2">
    <source>
        <dbReference type="EMBL" id="TYK35369.1"/>
    </source>
</evidence>
<gene>
    <name evidence="2" type="ORF">FNJ60_01290</name>
</gene>
<feature type="domain" description="DUF5017" evidence="1">
    <location>
        <begin position="36"/>
        <end position="206"/>
    </location>
</feature>
<keyword evidence="3" id="KW-1185">Reference proteome</keyword>
<dbReference type="CDD" id="cd00146">
    <property type="entry name" value="PKD"/>
    <property type="match status" value="1"/>
</dbReference>
<protein>
    <submittedName>
        <fullName evidence="2">DUF5017 domain-containing protein</fullName>
    </submittedName>
</protein>
<organism evidence="2 3">
    <name type="scientific">Bacteroides pyogenes</name>
    <dbReference type="NCBI Taxonomy" id="310300"/>
    <lineage>
        <taxon>Bacteria</taxon>
        <taxon>Pseudomonadati</taxon>
        <taxon>Bacteroidota</taxon>
        <taxon>Bacteroidia</taxon>
        <taxon>Bacteroidales</taxon>
        <taxon>Bacteroidaceae</taxon>
        <taxon>Bacteroides</taxon>
    </lineage>
</organism>
<dbReference type="RefSeq" id="WP_027325769.1">
    <property type="nucleotide sequence ID" value="NZ_CAMBON010000033.1"/>
</dbReference>
<dbReference type="AlphaFoldDB" id="A0A5D3F2W4"/>